<dbReference type="KEGG" id="fau:Fraau_0548"/>
<dbReference type="EMBL" id="CP003350">
    <property type="protein sequence ID" value="AFC85030.1"/>
    <property type="molecule type" value="Genomic_DNA"/>
</dbReference>
<gene>
    <name evidence="10" type="ordered locus">Fraau_0548</name>
</gene>
<dbReference type="Proteomes" id="UP000005234">
    <property type="component" value="Chromosome"/>
</dbReference>
<feature type="signal peptide" evidence="7">
    <location>
        <begin position="1"/>
        <end position="24"/>
    </location>
</feature>
<dbReference type="Pfam" id="PF05649">
    <property type="entry name" value="Peptidase_M13_N"/>
    <property type="match status" value="1"/>
</dbReference>
<dbReference type="PANTHER" id="PTHR11733:SF211">
    <property type="entry name" value="OLIGOPEPTIDASE LIPOPROTEIN M13 FAMILY"/>
    <property type="match status" value="1"/>
</dbReference>
<organism evidence="10 11">
    <name type="scientific">Frateuria aurantia (strain ATCC 33424 / DSM 6220 / KCTC 2777 / LMG 1558 / NBRC 3245 / NCIMB 13370)</name>
    <name type="common">Acetobacter aurantius</name>
    <dbReference type="NCBI Taxonomy" id="767434"/>
    <lineage>
        <taxon>Bacteria</taxon>
        <taxon>Pseudomonadati</taxon>
        <taxon>Pseudomonadota</taxon>
        <taxon>Gammaproteobacteria</taxon>
        <taxon>Lysobacterales</taxon>
        <taxon>Rhodanobacteraceae</taxon>
        <taxon>Frateuria</taxon>
    </lineage>
</organism>
<dbReference type="GO" id="GO:0046872">
    <property type="term" value="F:metal ion binding"/>
    <property type="evidence" value="ECO:0007669"/>
    <property type="project" value="UniProtKB-KW"/>
</dbReference>
<dbReference type="InterPro" id="IPR042089">
    <property type="entry name" value="Peptidase_M13_dom_2"/>
</dbReference>
<proteinExistence type="predicted"/>
<dbReference type="GO" id="GO:0004222">
    <property type="term" value="F:metalloendopeptidase activity"/>
    <property type="evidence" value="ECO:0007669"/>
    <property type="project" value="InterPro"/>
</dbReference>
<dbReference type="InterPro" id="IPR018497">
    <property type="entry name" value="Peptidase_M13_C"/>
</dbReference>
<dbReference type="STRING" id="767434.Fraau_0548"/>
<dbReference type="eggNOG" id="COG3590">
    <property type="taxonomic scope" value="Bacteria"/>
</dbReference>
<evidence type="ECO:0000256" key="2">
    <source>
        <dbReference type="ARBA" id="ARBA00022670"/>
    </source>
</evidence>
<evidence type="ECO:0000256" key="7">
    <source>
        <dbReference type="SAM" id="SignalP"/>
    </source>
</evidence>
<dbReference type="GO" id="GO:0016485">
    <property type="term" value="P:protein processing"/>
    <property type="evidence" value="ECO:0007669"/>
    <property type="project" value="TreeGrafter"/>
</dbReference>
<keyword evidence="11" id="KW-1185">Reference proteome</keyword>
<evidence type="ECO:0000313" key="11">
    <source>
        <dbReference type="Proteomes" id="UP000005234"/>
    </source>
</evidence>
<comment type="cofactor">
    <cofactor evidence="1">
        <name>Zn(2+)</name>
        <dbReference type="ChEBI" id="CHEBI:29105"/>
    </cofactor>
</comment>
<keyword evidence="4" id="KW-0378">Hydrolase</keyword>
<evidence type="ECO:0000313" key="10">
    <source>
        <dbReference type="EMBL" id="AFC85030.1"/>
    </source>
</evidence>
<dbReference type="SUPFAM" id="SSF55486">
    <property type="entry name" value="Metalloproteases ('zincins'), catalytic domain"/>
    <property type="match status" value="1"/>
</dbReference>
<keyword evidence="3" id="KW-0479">Metal-binding</keyword>
<dbReference type="PRINTS" id="PR00786">
    <property type="entry name" value="NEPRILYSIN"/>
</dbReference>
<dbReference type="Pfam" id="PF01431">
    <property type="entry name" value="Peptidase_M13"/>
    <property type="match status" value="1"/>
</dbReference>
<dbReference type="RefSeq" id="WP_014402036.1">
    <property type="nucleotide sequence ID" value="NC_017033.1"/>
</dbReference>
<dbReference type="InterPro" id="IPR024079">
    <property type="entry name" value="MetalloPept_cat_dom_sf"/>
</dbReference>
<evidence type="ECO:0000256" key="3">
    <source>
        <dbReference type="ARBA" id="ARBA00022723"/>
    </source>
</evidence>
<dbReference type="HOGENOM" id="CLU_006187_7_2_6"/>
<dbReference type="InterPro" id="IPR008753">
    <property type="entry name" value="Peptidase_M13_N"/>
</dbReference>
<dbReference type="InterPro" id="IPR000718">
    <property type="entry name" value="Peptidase_M13"/>
</dbReference>
<evidence type="ECO:0000259" key="9">
    <source>
        <dbReference type="Pfam" id="PF05649"/>
    </source>
</evidence>
<evidence type="ECO:0000259" key="8">
    <source>
        <dbReference type="Pfam" id="PF01431"/>
    </source>
</evidence>
<dbReference type="GO" id="GO:0005886">
    <property type="term" value="C:plasma membrane"/>
    <property type="evidence" value="ECO:0007669"/>
    <property type="project" value="TreeGrafter"/>
</dbReference>
<dbReference type="PROSITE" id="PS51885">
    <property type="entry name" value="NEPRILYSIN"/>
    <property type="match status" value="1"/>
</dbReference>
<accession>H8L4V7</accession>
<evidence type="ECO:0000256" key="5">
    <source>
        <dbReference type="ARBA" id="ARBA00022833"/>
    </source>
</evidence>
<name>H8L4V7_FRAAD</name>
<dbReference type="PANTHER" id="PTHR11733">
    <property type="entry name" value="ZINC METALLOPROTEASE FAMILY M13 NEPRILYSIN-RELATED"/>
    <property type="match status" value="1"/>
</dbReference>
<evidence type="ECO:0000256" key="4">
    <source>
        <dbReference type="ARBA" id="ARBA00022801"/>
    </source>
</evidence>
<dbReference type="CDD" id="cd08662">
    <property type="entry name" value="M13"/>
    <property type="match status" value="1"/>
</dbReference>
<keyword evidence="2" id="KW-0645">Protease</keyword>
<sequence>MKSGMAKGLSVLIALGLASGAAQAVERVGGIDVAGMDRQILPGNDFEAYANGGWRKTAQIPAAYPMTGVFLDVYKESVRRTGQLVRDAARAHAPVDSTAGKVAAGYAAYMDTAAIEKAGLKPLQAERAAIDSVHDLASLSALFGRQLRADVDPINATHFHTSHLFGLFVAQNLGNPSQELGYLLQGGLGLPDRDYYLSTTPAMQSVRKAYLGYVTALLKAAGVEQPITTARSVLALETRIAQAQVSLVQSQDVHAVSAPWSLASFPQQAPGIDWPAFFQAAGLDAQPAVAAWQPQAIRQLSALVASVPVATWKQYLWFEALNRNANLLPKTYADLSFGFFGKTLSGVSQQRPRDQRAVDAVSSDLGDAVGQLYVQKYFPASSKAAVQTLVGNLLHAFDARIDTLDWMTPATRAHAKAKIATLKVGVGYPEHWRDYASLTIKPDDALGNHLRAETFEYRHQLAKLGKPADRGEWWMTPQTVNAVNLPLQNALNFPAAILVPPFFDPKADPAANYGAIGAIIGHEISHSFDNTGAEFDEHGKLANWWTPSDQAHFRAASQKLARQYDAYQVLPGLHVNGQQTLGENIADVSGLTISWLAYHHALQNRPAPVLGGMSGDQRFFLAFAQAWRSKEREQALRQGLATDVHAPAAFRALTVRNIDAWYPAFHVKPGQTLYLAPPDRVKIW</sequence>
<protein>
    <submittedName>
        <fullName evidence="10">Putative metalloendopeptidase</fullName>
    </submittedName>
</protein>
<feature type="domain" description="Peptidase M13 N-terminal" evidence="9">
    <location>
        <begin position="42"/>
        <end position="429"/>
    </location>
</feature>
<dbReference type="AlphaFoldDB" id="H8L4V7"/>
<feature type="domain" description="Peptidase M13 C-terminal" evidence="8">
    <location>
        <begin position="481"/>
        <end position="680"/>
    </location>
</feature>
<feature type="chain" id="PRO_5003613647" evidence="7">
    <location>
        <begin position="25"/>
        <end position="684"/>
    </location>
</feature>
<evidence type="ECO:0000256" key="1">
    <source>
        <dbReference type="ARBA" id="ARBA00001947"/>
    </source>
</evidence>
<keyword evidence="7" id="KW-0732">Signal</keyword>
<reference evidence="10" key="1">
    <citation type="submission" date="2012-02" db="EMBL/GenBank/DDBJ databases">
        <title>The complete genome of Frateuria aurantia DSM 6220.</title>
        <authorList>
            <consortium name="US DOE Joint Genome Institute (JGI-PGF)"/>
            <person name="Lucas S."/>
            <person name="Copeland A."/>
            <person name="Lapidus A."/>
            <person name="Glavina del Rio T."/>
            <person name="Dalin E."/>
            <person name="Tice H."/>
            <person name="Bruce D."/>
            <person name="Goodwin L."/>
            <person name="Pitluck S."/>
            <person name="Peters L."/>
            <person name="Ovchinnikova G."/>
            <person name="Teshima H."/>
            <person name="Kyrpides N."/>
            <person name="Mavromatis K."/>
            <person name="Ivanova N."/>
            <person name="Brettin T."/>
            <person name="Detter J.C."/>
            <person name="Han C."/>
            <person name="Larimer F."/>
            <person name="Land M."/>
            <person name="Hauser L."/>
            <person name="Markowitz V."/>
            <person name="Cheng J.-F."/>
            <person name="Hugenholtz P."/>
            <person name="Woyke T."/>
            <person name="Wu D."/>
            <person name="Brambilla E."/>
            <person name="Klenk H.-P."/>
            <person name="Eisen J.A."/>
        </authorList>
    </citation>
    <scope>NUCLEOTIDE SEQUENCE</scope>
    <source>
        <strain evidence="10">DSM 6220</strain>
    </source>
</reference>
<keyword evidence="6" id="KW-0482">Metalloprotease</keyword>
<keyword evidence="5" id="KW-0862">Zinc</keyword>
<dbReference type="Gene3D" id="3.40.390.10">
    <property type="entry name" value="Collagenase (Catalytic Domain)"/>
    <property type="match status" value="1"/>
</dbReference>
<evidence type="ECO:0000256" key="6">
    <source>
        <dbReference type="ARBA" id="ARBA00023049"/>
    </source>
</evidence>
<dbReference type="Gene3D" id="1.10.1380.10">
    <property type="entry name" value="Neutral endopeptidase , domain2"/>
    <property type="match status" value="1"/>
</dbReference>